<dbReference type="Pfam" id="PF13855">
    <property type="entry name" value="LRR_8"/>
    <property type="match status" value="1"/>
</dbReference>
<dbReference type="GO" id="GO:0045087">
    <property type="term" value="P:innate immune response"/>
    <property type="evidence" value="ECO:0007669"/>
    <property type="project" value="UniProtKB-KW"/>
</dbReference>
<name>A0A8C6U467_9GOBI</name>
<keyword evidence="4" id="KW-0433">Leucine-rich repeat</keyword>
<evidence type="ECO:0000256" key="2">
    <source>
        <dbReference type="ARBA" id="ARBA00009634"/>
    </source>
</evidence>
<evidence type="ECO:0000256" key="12">
    <source>
        <dbReference type="ARBA" id="ARBA00023180"/>
    </source>
</evidence>
<comment type="subcellular location">
    <subcellularLocation>
        <location evidence="1">Membrane</location>
        <topology evidence="1">Single-pass type I membrane protein</topology>
    </subcellularLocation>
</comment>
<dbReference type="SUPFAM" id="SSF52058">
    <property type="entry name" value="L domain-like"/>
    <property type="match status" value="1"/>
</dbReference>
<keyword evidence="9" id="KW-1133">Transmembrane helix</keyword>
<keyword evidence="16" id="KW-1185">Reference proteome</keyword>
<evidence type="ECO:0000256" key="7">
    <source>
        <dbReference type="ARBA" id="ARBA00022737"/>
    </source>
</evidence>
<dbReference type="PANTHER" id="PTHR24365">
    <property type="entry name" value="TOLL-LIKE RECEPTOR"/>
    <property type="match status" value="1"/>
</dbReference>
<evidence type="ECO:0000256" key="5">
    <source>
        <dbReference type="ARBA" id="ARBA00022692"/>
    </source>
</evidence>
<dbReference type="PROSITE" id="PS50104">
    <property type="entry name" value="TIR"/>
    <property type="match status" value="1"/>
</dbReference>
<evidence type="ECO:0000256" key="11">
    <source>
        <dbReference type="ARBA" id="ARBA00023170"/>
    </source>
</evidence>
<protein>
    <submittedName>
        <fullName evidence="15">Toll-like receptor 1</fullName>
    </submittedName>
</protein>
<dbReference type="FunFam" id="3.40.50.10140:FF:000001">
    <property type="entry name" value="Toll-like receptor 2"/>
    <property type="match status" value="1"/>
</dbReference>
<dbReference type="Proteomes" id="UP000694523">
    <property type="component" value="Unplaced"/>
</dbReference>
<dbReference type="Ensembl" id="ENSNMLT00000033219.1">
    <property type="protein sequence ID" value="ENSNMLP00000029779.1"/>
    <property type="gene ID" value="ENSNMLG00000018856.1"/>
</dbReference>
<dbReference type="InterPro" id="IPR032675">
    <property type="entry name" value="LRR_dom_sf"/>
</dbReference>
<dbReference type="GO" id="GO:0005886">
    <property type="term" value="C:plasma membrane"/>
    <property type="evidence" value="ECO:0007669"/>
    <property type="project" value="TreeGrafter"/>
</dbReference>
<reference evidence="15" key="1">
    <citation type="submission" date="2025-08" db="UniProtKB">
        <authorList>
            <consortium name="Ensembl"/>
        </authorList>
    </citation>
    <scope>IDENTIFICATION</scope>
</reference>
<evidence type="ECO:0000256" key="4">
    <source>
        <dbReference type="ARBA" id="ARBA00022614"/>
    </source>
</evidence>
<evidence type="ECO:0000313" key="15">
    <source>
        <dbReference type="Ensembl" id="ENSNMLP00000029779.1"/>
    </source>
</evidence>
<evidence type="ECO:0000256" key="3">
    <source>
        <dbReference type="ARBA" id="ARBA00022588"/>
    </source>
</evidence>
<dbReference type="Gene3D" id="3.80.10.10">
    <property type="entry name" value="Ribonuclease Inhibitor"/>
    <property type="match status" value="2"/>
</dbReference>
<keyword evidence="3" id="KW-0399">Innate immunity</keyword>
<dbReference type="InterPro" id="IPR035897">
    <property type="entry name" value="Toll_tir_struct_dom_sf"/>
</dbReference>
<evidence type="ECO:0000313" key="16">
    <source>
        <dbReference type="Proteomes" id="UP000694523"/>
    </source>
</evidence>
<organism evidence="15 16">
    <name type="scientific">Neogobius melanostomus</name>
    <name type="common">round goby</name>
    <dbReference type="NCBI Taxonomy" id="47308"/>
    <lineage>
        <taxon>Eukaryota</taxon>
        <taxon>Metazoa</taxon>
        <taxon>Chordata</taxon>
        <taxon>Craniata</taxon>
        <taxon>Vertebrata</taxon>
        <taxon>Euteleostomi</taxon>
        <taxon>Actinopterygii</taxon>
        <taxon>Neopterygii</taxon>
        <taxon>Teleostei</taxon>
        <taxon>Neoteleostei</taxon>
        <taxon>Acanthomorphata</taxon>
        <taxon>Gobiaria</taxon>
        <taxon>Gobiiformes</taxon>
        <taxon>Gobioidei</taxon>
        <taxon>Gobiidae</taxon>
        <taxon>Benthophilinae</taxon>
        <taxon>Neogobiini</taxon>
        <taxon>Neogobius</taxon>
    </lineage>
</organism>
<keyword evidence="12" id="KW-0325">Glycoprotein</keyword>
<sequence length="664" mass="76626">MRYVSCWCPESGQYTVRLCFSYQFVDRSNQNLSSVPRDLPHTVEHLDLSCNHISQLHEGDFKNTTQLRFLNMSWNNLQCIDHEYLRHTRNLRVLRLHQNQFINMTLGKEFSVLKNLKTVSLEAEQICRDDFKHISGVKLLIHHDLVSDALSLFDKVGLMNLTSGYEVLTGILSGKKLKTTNLGLSNIDFFFSQDAVYNFFINLPVKKLELVETGIVHMTCPTSPSSVQHLNFSFCALSDSIFYRVEHQKIIECENLGKAKTLTLVDNNLKNFQTISKRVQHMISLEELDVTLNSLVYDGLEDCLWPQNITVMNLSFNSLTDSVFKCLPKGLMTLDLQNNEVSVVPESVMGFEHLHSMNLIANRLRDLPVCKGFPVLDTLLLKSNSLHAPSVEKLKTCPVLKVLDISHNPFTCVCSLRRFRNLGIKSEKNSQGIELLNWPKGYYCLYPEELKNTTLRAASIPEIYCNSGLLAATILVPALFTIIAIVTACQYFDVPWYLGMIWQWTRAKHRAIRQNIPAEELVDVEFHAFVSFSQHNADWVHNSLLPNLSELRVCHHEKHFLPGRTIIENIMRSVQKSRRSVFVLSAHFVKSEWCHYELYFATHQRLPLPQYLIPSKYHQLKSMMRRHTYLEWPQEKAKQRLFWANLRAALQSDIPRPASITEEE</sequence>
<evidence type="ECO:0000256" key="8">
    <source>
        <dbReference type="ARBA" id="ARBA00022859"/>
    </source>
</evidence>
<keyword evidence="6" id="KW-0732">Signal</keyword>
<keyword evidence="5" id="KW-0812">Transmembrane</keyword>
<dbReference type="GO" id="GO:0038023">
    <property type="term" value="F:signaling receptor activity"/>
    <property type="evidence" value="ECO:0007669"/>
    <property type="project" value="TreeGrafter"/>
</dbReference>
<evidence type="ECO:0000256" key="1">
    <source>
        <dbReference type="ARBA" id="ARBA00004479"/>
    </source>
</evidence>
<keyword evidence="11" id="KW-0675">Receptor</keyword>
<evidence type="ECO:0000256" key="6">
    <source>
        <dbReference type="ARBA" id="ARBA00022729"/>
    </source>
</evidence>
<dbReference type="PANTHER" id="PTHR24365:SF422">
    <property type="entry name" value="TOLL-LIKE RECEPTOR 6"/>
    <property type="match status" value="1"/>
</dbReference>
<comment type="similarity">
    <text evidence="2">Belongs to the Toll-like receptor family.</text>
</comment>
<dbReference type="InterPro" id="IPR000157">
    <property type="entry name" value="TIR_dom"/>
</dbReference>
<dbReference type="Gene3D" id="3.40.50.10140">
    <property type="entry name" value="Toll/interleukin-1 receptor homology (TIR) domain"/>
    <property type="match status" value="1"/>
</dbReference>
<evidence type="ECO:0000259" key="14">
    <source>
        <dbReference type="PROSITE" id="PS50104"/>
    </source>
</evidence>
<dbReference type="InterPro" id="IPR001611">
    <property type="entry name" value="Leu-rich_rpt"/>
</dbReference>
<evidence type="ECO:0000256" key="10">
    <source>
        <dbReference type="ARBA" id="ARBA00023136"/>
    </source>
</evidence>
<keyword evidence="7" id="KW-0677">Repeat</keyword>
<keyword evidence="13" id="KW-0395">Inflammatory response</keyword>
<accession>A0A8C6U467</accession>
<keyword evidence="10" id="KW-0472">Membrane</keyword>
<dbReference type="SUPFAM" id="SSF52200">
    <property type="entry name" value="Toll/Interleukin receptor TIR domain"/>
    <property type="match status" value="1"/>
</dbReference>
<keyword evidence="8" id="KW-0391">Immunity</keyword>
<dbReference type="GO" id="GO:0006954">
    <property type="term" value="P:inflammatory response"/>
    <property type="evidence" value="ECO:0007669"/>
    <property type="project" value="UniProtKB-KW"/>
</dbReference>
<proteinExistence type="inferred from homology"/>
<evidence type="ECO:0000256" key="9">
    <source>
        <dbReference type="ARBA" id="ARBA00022989"/>
    </source>
</evidence>
<reference evidence="15" key="2">
    <citation type="submission" date="2025-09" db="UniProtKB">
        <authorList>
            <consortium name="Ensembl"/>
        </authorList>
    </citation>
    <scope>IDENTIFICATION</scope>
</reference>
<evidence type="ECO:0000256" key="13">
    <source>
        <dbReference type="ARBA" id="ARBA00023198"/>
    </source>
</evidence>
<dbReference type="AlphaFoldDB" id="A0A8C6U467"/>
<dbReference type="Pfam" id="PF01582">
    <property type="entry name" value="TIR"/>
    <property type="match status" value="1"/>
</dbReference>
<dbReference type="GO" id="GO:0007165">
    <property type="term" value="P:signal transduction"/>
    <property type="evidence" value="ECO:0007669"/>
    <property type="project" value="InterPro"/>
</dbReference>
<feature type="domain" description="TIR" evidence="14">
    <location>
        <begin position="524"/>
        <end position="650"/>
    </location>
</feature>
<dbReference type="SMART" id="SM00255">
    <property type="entry name" value="TIR"/>
    <property type="match status" value="1"/>
</dbReference>